<dbReference type="GO" id="GO:0015297">
    <property type="term" value="F:antiporter activity"/>
    <property type="evidence" value="ECO:0007669"/>
    <property type="project" value="UniProtKB-KW"/>
</dbReference>
<evidence type="ECO:0000256" key="6">
    <source>
        <dbReference type="ARBA" id="ARBA00022989"/>
    </source>
</evidence>
<feature type="transmembrane region" description="Helical" evidence="8">
    <location>
        <begin position="89"/>
        <end position="112"/>
    </location>
</feature>
<dbReference type="InterPro" id="IPR002758">
    <property type="entry name" value="Cation_antiport_E"/>
</dbReference>
<evidence type="ECO:0000256" key="5">
    <source>
        <dbReference type="ARBA" id="ARBA00022692"/>
    </source>
</evidence>
<dbReference type="PANTHER" id="PTHR34584">
    <property type="entry name" value="NA(+)/H(+) ANTIPORTER SUBUNIT E1"/>
    <property type="match status" value="1"/>
</dbReference>
<protein>
    <recommendedName>
        <fullName evidence="11">Na+/H+ antiporter subunit E</fullName>
    </recommendedName>
</protein>
<evidence type="ECO:0000256" key="8">
    <source>
        <dbReference type="SAM" id="Phobius"/>
    </source>
</evidence>
<evidence type="ECO:0000256" key="4">
    <source>
        <dbReference type="ARBA" id="ARBA00022475"/>
    </source>
</evidence>
<proteinExistence type="inferred from homology"/>
<comment type="similarity">
    <text evidence="2">Belongs to the CPA3 antiporters (TC 2.A.63) subunit E family.</text>
</comment>
<reference evidence="9 10" key="1">
    <citation type="submission" date="2017-06" db="EMBL/GenBank/DDBJ databases">
        <title>Draft genome sequence of anaerobic fermentative bacterium Anaeromicrobium sediminis DY2726D isolated from West Pacific Ocean sediments.</title>
        <authorList>
            <person name="Zeng X."/>
        </authorList>
    </citation>
    <scope>NUCLEOTIDE SEQUENCE [LARGE SCALE GENOMIC DNA]</scope>
    <source>
        <strain evidence="9 10">DY2726D</strain>
    </source>
</reference>
<dbReference type="GO" id="GO:0008324">
    <property type="term" value="F:monoatomic cation transmembrane transporter activity"/>
    <property type="evidence" value="ECO:0007669"/>
    <property type="project" value="InterPro"/>
</dbReference>
<evidence type="ECO:0000313" key="9">
    <source>
        <dbReference type="EMBL" id="PAB57045.1"/>
    </source>
</evidence>
<gene>
    <name evidence="9" type="ORF">CCE28_19895</name>
</gene>
<accession>A0A267MDV3</accession>
<evidence type="ECO:0000256" key="7">
    <source>
        <dbReference type="ARBA" id="ARBA00023136"/>
    </source>
</evidence>
<dbReference type="Pfam" id="PF01899">
    <property type="entry name" value="MNHE"/>
    <property type="match status" value="1"/>
</dbReference>
<evidence type="ECO:0000256" key="3">
    <source>
        <dbReference type="ARBA" id="ARBA00022449"/>
    </source>
</evidence>
<dbReference type="AlphaFoldDB" id="A0A267MDV3"/>
<dbReference type="PIRSF" id="PIRSF019239">
    <property type="entry name" value="MrpE"/>
    <property type="match status" value="1"/>
</dbReference>
<keyword evidence="6 8" id="KW-1133">Transmembrane helix</keyword>
<evidence type="ECO:0000313" key="10">
    <source>
        <dbReference type="Proteomes" id="UP000216024"/>
    </source>
</evidence>
<comment type="subcellular location">
    <subcellularLocation>
        <location evidence="1">Cell membrane</location>
        <topology evidence="1">Multi-pass membrane protein</topology>
    </subcellularLocation>
</comment>
<keyword evidence="10" id="KW-1185">Reference proteome</keyword>
<keyword evidence="3" id="KW-0813">Transport</keyword>
<feature type="transmembrane region" description="Helical" evidence="8">
    <location>
        <begin position="30"/>
        <end position="46"/>
    </location>
</feature>
<dbReference type="Proteomes" id="UP000216024">
    <property type="component" value="Unassembled WGS sequence"/>
</dbReference>
<dbReference type="EMBL" id="NIBG01000029">
    <property type="protein sequence ID" value="PAB57045.1"/>
    <property type="molecule type" value="Genomic_DNA"/>
</dbReference>
<keyword evidence="5 8" id="KW-0812">Transmembrane</keyword>
<keyword evidence="3" id="KW-0050">Antiport</keyword>
<dbReference type="OrthoDB" id="9800498at2"/>
<name>A0A267MDV3_9FIRM</name>
<keyword evidence="4" id="KW-1003">Cell membrane</keyword>
<feature type="transmembrane region" description="Helical" evidence="8">
    <location>
        <begin position="52"/>
        <end position="68"/>
    </location>
</feature>
<dbReference type="PANTHER" id="PTHR34584:SF1">
    <property type="entry name" value="NA(+)_H(+) ANTIPORTER SUBUNIT E1"/>
    <property type="match status" value="1"/>
</dbReference>
<sequence length="190" mass="21654">MLKKYLSVGSIIAYSMYVNKRIDLGGKMNNFIKPIIVFILFFIILAEKFNMEVLIIGLIVSLSISIFNKKEKETIDKPKTLTVKKILYFILYGAVLLKEIVIANIQVAKIVLSPKMNICPKIVKYETKLMSKIYQSILANSITLTPGTLTMDLEGNILTVHCLREEDSLGLKDSKFEQILLKIEEIDYDK</sequence>
<evidence type="ECO:0000256" key="2">
    <source>
        <dbReference type="ARBA" id="ARBA00006228"/>
    </source>
</evidence>
<comment type="caution">
    <text evidence="9">The sequence shown here is derived from an EMBL/GenBank/DDBJ whole genome shotgun (WGS) entry which is preliminary data.</text>
</comment>
<keyword evidence="7 8" id="KW-0472">Membrane</keyword>
<evidence type="ECO:0000256" key="1">
    <source>
        <dbReference type="ARBA" id="ARBA00004651"/>
    </source>
</evidence>
<evidence type="ECO:0008006" key="11">
    <source>
        <dbReference type="Google" id="ProtNLM"/>
    </source>
</evidence>
<organism evidence="9 10">
    <name type="scientific">Anaeromicrobium sediminis</name>
    <dbReference type="NCBI Taxonomy" id="1478221"/>
    <lineage>
        <taxon>Bacteria</taxon>
        <taxon>Bacillati</taxon>
        <taxon>Bacillota</taxon>
        <taxon>Clostridia</taxon>
        <taxon>Peptostreptococcales</taxon>
        <taxon>Thermotaleaceae</taxon>
        <taxon>Anaeromicrobium</taxon>
    </lineage>
</organism>
<dbReference type="GO" id="GO:0005886">
    <property type="term" value="C:plasma membrane"/>
    <property type="evidence" value="ECO:0007669"/>
    <property type="project" value="UniProtKB-SubCell"/>
</dbReference>